<evidence type="ECO:0000259" key="4">
    <source>
        <dbReference type="PROSITE" id="PS50932"/>
    </source>
</evidence>
<evidence type="ECO:0000256" key="2">
    <source>
        <dbReference type="ARBA" id="ARBA00023125"/>
    </source>
</evidence>
<name>A0ABZ2IYH0_9BACT</name>
<dbReference type="PROSITE" id="PS50932">
    <property type="entry name" value="HTH_LACI_2"/>
    <property type="match status" value="1"/>
</dbReference>
<dbReference type="InterPro" id="IPR010982">
    <property type="entry name" value="Lambda_DNA-bd_dom_sf"/>
</dbReference>
<gene>
    <name evidence="5" type="ORF">V8V93_05825</name>
</gene>
<dbReference type="Gene3D" id="1.10.260.40">
    <property type="entry name" value="lambda repressor-like DNA-binding domains"/>
    <property type="match status" value="1"/>
</dbReference>
<evidence type="ECO:0000256" key="3">
    <source>
        <dbReference type="ARBA" id="ARBA00023163"/>
    </source>
</evidence>
<dbReference type="Pfam" id="PF00356">
    <property type="entry name" value="LacI"/>
    <property type="match status" value="1"/>
</dbReference>
<dbReference type="PANTHER" id="PTHR30146:SF109">
    <property type="entry name" value="HTH-TYPE TRANSCRIPTIONAL REGULATOR GALS"/>
    <property type="match status" value="1"/>
</dbReference>
<sequence>MKKKNPTTIKDIAAKVGVSATTVSMVLNNPETPRVSKERRRQVLKACEELDYRPNFAARMLQKKESNIIGLTVESLKNPFFSELAQGVVQRAKELGYSVLLASVKGGIEDQRSSIRNLLDYGVDGLILSSVFLDDPCIEELFEMDVPFLLSLRQLRKTDSRRAYNFVGVDNYKGSCEIIEHLASLGHTSFQVLAGPQNVSTGYNRLLGTLDTFDKLGLDFDRDTSLRISDDFYKESGMRFAADLVKGGELPSAIVAHSDYLAIGVITALLDAGYRVPEDVAVVGFDNIEMSSLPGVSLTSVSHNKNQVGYSSVDLLLKTIKTRQIQQMILDPHVIVRNSSALPLRFRK</sequence>
<dbReference type="InterPro" id="IPR028082">
    <property type="entry name" value="Peripla_BP_I"/>
</dbReference>
<dbReference type="SUPFAM" id="SSF47413">
    <property type="entry name" value="lambda repressor-like DNA-binding domains"/>
    <property type="match status" value="1"/>
</dbReference>
<dbReference type="GO" id="GO:0003677">
    <property type="term" value="F:DNA binding"/>
    <property type="evidence" value="ECO:0007669"/>
    <property type="project" value="UniProtKB-KW"/>
</dbReference>
<dbReference type="CDD" id="cd01392">
    <property type="entry name" value="HTH_LacI"/>
    <property type="match status" value="1"/>
</dbReference>
<dbReference type="RefSeq" id="WP_338669417.1">
    <property type="nucleotide sequence ID" value="NZ_CP146609.1"/>
</dbReference>
<evidence type="ECO:0000313" key="6">
    <source>
        <dbReference type="Proteomes" id="UP001385389"/>
    </source>
</evidence>
<feature type="domain" description="HTH lacI-type" evidence="4">
    <location>
        <begin position="7"/>
        <end position="63"/>
    </location>
</feature>
<dbReference type="InterPro" id="IPR000843">
    <property type="entry name" value="HTH_LacI"/>
</dbReference>
<organism evidence="5 6">
    <name type="scientific">Pseudodesulfovibrio methanolicus</name>
    <dbReference type="NCBI Taxonomy" id="3126690"/>
    <lineage>
        <taxon>Bacteria</taxon>
        <taxon>Pseudomonadati</taxon>
        <taxon>Thermodesulfobacteriota</taxon>
        <taxon>Desulfovibrionia</taxon>
        <taxon>Desulfovibrionales</taxon>
        <taxon>Desulfovibrionaceae</taxon>
    </lineage>
</organism>
<evidence type="ECO:0000313" key="5">
    <source>
        <dbReference type="EMBL" id="WWX23720.1"/>
    </source>
</evidence>
<keyword evidence="2 5" id="KW-0238">DNA-binding</keyword>
<dbReference type="PANTHER" id="PTHR30146">
    <property type="entry name" value="LACI-RELATED TRANSCRIPTIONAL REPRESSOR"/>
    <property type="match status" value="1"/>
</dbReference>
<dbReference type="CDD" id="cd06267">
    <property type="entry name" value="PBP1_LacI_sugar_binding-like"/>
    <property type="match status" value="1"/>
</dbReference>
<dbReference type="EMBL" id="CP146609">
    <property type="protein sequence ID" value="WWX23720.1"/>
    <property type="molecule type" value="Genomic_DNA"/>
</dbReference>
<keyword evidence="6" id="KW-1185">Reference proteome</keyword>
<dbReference type="PROSITE" id="PS00356">
    <property type="entry name" value="HTH_LACI_1"/>
    <property type="match status" value="1"/>
</dbReference>
<proteinExistence type="predicted"/>
<protein>
    <submittedName>
        <fullName evidence="5">LacI family DNA-binding transcriptional regulator</fullName>
    </submittedName>
</protein>
<dbReference type="Proteomes" id="UP001385389">
    <property type="component" value="Chromosome"/>
</dbReference>
<keyword evidence="3" id="KW-0804">Transcription</keyword>
<keyword evidence="1" id="KW-0805">Transcription regulation</keyword>
<evidence type="ECO:0000256" key="1">
    <source>
        <dbReference type="ARBA" id="ARBA00023015"/>
    </source>
</evidence>
<dbReference type="InterPro" id="IPR046335">
    <property type="entry name" value="LacI/GalR-like_sensor"/>
</dbReference>
<reference evidence="5 6" key="1">
    <citation type="submission" date="2024-03" db="EMBL/GenBank/DDBJ databases">
        <title>Phenotype and Genome Characterization of a Sulfate-Reducing Bacterium Pseudodesulfovibrio sp. strain 5S69, isolated from Petroleum Reservoir in Tatarstan (Russia).</title>
        <authorList>
            <person name="Bidzhieva S.K."/>
            <person name="Kadnikov V."/>
            <person name="Tourova T.P."/>
            <person name="Samigullina S.R."/>
            <person name="Sokolova D.S."/>
            <person name="Poltaraus A.B."/>
            <person name="Avtukh A.N."/>
            <person name="Tereshina V.M."/>
            <person name="Mardanov A.V."/>
            <person name="Nazina T.N."/>
        </authorList>
    </citation>
    <scope>NUCLEOTIDE SEQUENCE [LARGE SCALE GENOMIC DNA]</scope>
    <source>
        <strain evidence="5 6">5S69</strain>
    </source>
</reference>
<dbReference type="Pfam" id="PF13377">
    <property type="entry name" value="Peripla_BP_3"/>
    <property type="match status" value="1"/>
</dbReference>
<dbReference type="SMART" id="SM00354">
    <property type="entry name" value="HTH_LACI"/>
    <property type="match status" value="1"/>
</dbReference>
<dbReference type="Gene3D" id="3.40.50.2300">
    <property type="match status" value="2"/>
</dbReference>
<dbReference type="SUPFAM" id="SSF53822">
    <property type="entry name" value="Periplasmic binding protein-like I"/>
    <property type="match status" value="1"/>
</dbReference>
<accession>A0ABZ2IYH0</accession>